<dbReference type="GO" id="GO:0000794">
    <property type="term" value="C:condensed nuclear chromosome"/>
    <property type="evidence" value="ECO:0007669"/>
    <property type="project" value="TreeGrafter"/>
</dbReference>
<evidence type="ECO:0000259" key="19">
    <source>
        <dbReference type="PROSITE" id="PS50261"/>
    </source>
</evidence>
<dbReference type="InterPro" id="IPR000832">
    <property type="entry name" value="GPCR_2_secretin-like"/>
</dbReference>
<name>A0AA88TIF2_9TELE</name>
<gene>
    <name evidence="20" type="ORF">Q8A67_017521</name>
</gene>
<dbReference type="GO" id="GO:0070192">
    <property type="term" value="P:chromosome organization involved in meiotic cell cycle"/>
    <property type="evidence" value="ECO:0007669"/>
    <property type="project" value="TreeGrafter"/>
</dbReference>
<dbReference type="FunFam" id="1.10.150.20:FF:000008">
    <property type="entry name" value="DNA repair protein RAD51 homolog"/>
    <property type="match status" value="1"/>
</dbReference>
<dbReference type="InterPro" id="IPR046338">
    <property type="entry name" value="GAIN_dom_sf"/>
</dbReference>
<keyword evidence="15" id="KW-0732">Signal</keyword>
<keyword evidence="21" id="KW-1185">Reference proteome</keyword>
<evidence type="ECO:0000256" key="3">
    <source>
        <dbReference type="ARBA" id="ARBA00007095"/>
    </source>
</evidence>
<evidence type="ECO:0000256" key="9">
    <source>
        <dbReference type="ARBA" id="ARBA00023157"/>
    </source>
</evidence>
<dbReference type="GO" id="GO:0000730">
    <property type="term" value="P:DNA recombinase assembly"/>
    <property type="evidence" value="ECO:0007669"/>
    <property type="project" value="TreeGrafter"/>
</dbReference>
<dbReference type="GO" id="GO:0000150">
    <property type="term" value="F:DNA strand exchange activity"/>
    <property type="evidence" value="ECO:0007669"/>
    <property type="project" value="InterPro"/>
</dbReference>
<comment type="similarity">
    <text evidence="3">Belongs to the RecA family. RAD51 subfamily.</text>
</comment>
<feature type="signal peptide" evidence="15">
    <location>
        <begin position="1"/>
        <end position="20"/>
    </location>
</feature>
<evidence type="ECO:0008006" key="22">
    <source>
        <dbReference type="Google" id="ProtNLM"/>
    </source>
</evidence>
<evidence type="ECO:0000259" key="17">
    <source>
        <dbReference type="PROSITE" id="PS50163"/>
    </source>
</evidence>
<comment type="function">
    <text evidence="11">Plays an important role in homologous strand exchange, a key step in DNA repair through homologous recombination (HR). Binds to single-stranded DNA in an ATP-dependent manner to form nucleoprotein filaments which are essential for the homology search and strand exchange. Catalyzes the recognition of homology and strand exchange between homologous DNA partners to form a joint molecule between a processed DNA break and the repair template. Recruited to resolve stalled replication forks during replication stress. Also involved in interstrand cross-link repair.</text>
</comment>
<dbReference type="NCBIfam" id="TIGR02239">
    <property type="entry name" value="recomb_RAD51"/>
    <property type="match status" value="1"/>
</dbReference>
<evidence type="ECO:0000259" key="18">
    <source>
        <dbReference type="PROSITE" id="PS50221"/>
    </source>
</evidence>
<dbReference type="PROSITE" id="PS50221">
    <property type="entry name" value="GAIN_B"/>
    <property type="match status" value="1"/>
</dbReference>
<dbReference type="Pfam" id="PF00002">
    <property type="entry name" value="7tm_2"/>
    <property type="match status" value="1"/>
</dbReference>
<feature type="domain" description="RecA family profile 1" evidence="16">
    <location>
        <begin position="833"/>
        <end position="1004"/>
    </location>
</feature>
<evidence type="ECO:0000256" key="10">
    <source>
        <dbReference type="ARBA" id="ARBA00023242"/>
    </source>
</evidence>
<dbReference type="InterPro" id="IPR000203">
    <property type="entry name" value="GPS"/>
</dbReference>
<dbReference type="InterPro" id="IPR010995">
    <property type="entry name" value="DNA_repair_Rad51/TF_NusA_a-hlx"/>
</dbReference>
<keyword evidence="5 13" id="KW-0547">Nucleotide-binding</keyword>
<dbReference type="GO" id="GO:0007131">
    <property type="term" value="P:reciprocal meiotic recombination"/>
    <property type="evidence" value="ECO:0007669"/>
    <property type="project" value="TreeGrafter"/>
</dbReference>
<evidence type="ECO:0000256" key="7">
    <source>
        <dbReference type="ARBA" id="ARBA00022989"/>
    </source>
</evidence>
<dbReference type="AlphaFoldDB" id="A0AA88TIF2"/>
<feature type="transmembrane region" description="Helical" evidence="14">
    <location>
        <begin position="556"/>
        <end position="578"/>
    </location>
</feature>
<feature type="transmembrane region" description="Helical" evidence="14">
    <location>
        <begin position="487"/>
        <end position="503"/>
    </location>
</feature>
<dbReference type="PRINTS" id="PR00249">
    <property type="entry name" value="GPCRSECRETIN"/>
</dbReference>
<dbReference type="GO" id="GO:0042148">
    <property type="term" value="P:DNA strand invasion"/>
    <property type="evidence" value="ECO:0007669"/>
    <property type="project" value="TreeGrafter"/>
</dbReference>
<dbReference type="GO" id="GO:0007166">
    <property type="term" value="P:cell surface receptor signaling pathway"/>
    <property type="evidence" value="ECO:0007669"/>
    <property type="project" value="InterPro"/>
</dbReference>
<evidence type="ECO:0000256" key="5">
    <source>
        <dbReference type="ARBA" id="ARBA00022741"/>
    </source>
</evidence>
<evidence type="ECO:0000256" key="15">
    <source>
        <dbReference type="SAM" id="SignalP"/>
    </source>
</evidence>
<dbReference type="PROSITE" id="PS50261">
    <property type="entry name" value="G_PROTEIN_RECEP_F2_4"/>
    <property type="match status" value="1"/>
</dbReference>
<sequence>MKWNICDLLLFLSALSCISAKNKCEKQDKQPCPVPGKDAGPRNPGDMDMFILGTDGFMGYLKTVTCNNLTLKIPQCSSNITGQSVQYNLTVFSFEENTNCTGNICTTNSNYGVILSRVAPYKLNISRFVIPTFVCLIEGRCSNDTLTNWMNKGCDWTNNATYHFSNTSECDSKRWCNMTCLNVTKKCEDAEYNPSCSDDKAGDESKINNIGFNNNTATCYKCGSALQELKDIPLPEGLSNQFNTNTTETDAGAAATAMKNLSSLLSFMGNMTVASVSLGNVKGVLKKIQNDSKITTSYFIYSSDTGIGILEDVSQLTNYPNAFTIPEEAAKKALNQSAASAFMGVFRFPNMTKDAENSTVLNDEVYAIEMGTRISNLSTGINLTFKYSKQPKREPVCKSWDGNGKQPNWTTEGCRTIEKGSKITCECVHLTFFAVLMIPTVVISQSDLTALTYITYIGCGLSMFFLGIGLFMHFLMRKVKATDSIHVLINLFVALFLLNVAFLSNEYVAREKNITACRVMAGFMHYCLLASFTWFAVEAFHLCMQMAKHSITIKHYLIKISVVGWAPPALVVSVIFVLKKYGEQSIVTASSNVTMCWIVDTNIHYYVNIGYYCLIFVFTFSTFIVVLRWLSMLKLSRMSLIGKVKHSGIANSDITTILGLCCMLGLTWSFAFFGYGALSLPSYYIFTILNSFQGLFLFIYYLKTSRLIGDPGPPEESDVTEDTFRLRSCSLAVNMAMRNASRVEVEAEVEEEENFGPQPVSRLEQCGISSSDIKKLEDGGFHTVEAVAYAPKKELLNIKGISEAKADKILTEAAKMVPMGFTTATEFHQRRAEIIQISTGSKELDKLLQGGIETGSITEMFGEFRTGKTQLCHTLAVTCQLPIDQGGGEGKAMYIDTEGTFRPERLLAVAERYGLVGSDVLDNVAYARAFNTDHQTQLLYQASAMMTESRYALLIVDSATALYRTDYSGRGELSARQGHLGRFLRMLLRLADEFGVAVVITNQVVAQVDGAAMFSADPKKPIGGNILAHASTTRLYLRKGRGETRICKIYDSPCLPEAEAMFAINADGVGDAKD</sequence>
<dbReference type="PANTHER" id="PTHR22942">
    <property type="entry name" value="RECA/RAD51/RADA DNA STRAND-PAIRING FAMILY MEMBER"/>
    <property type="match status" value="1"/>
</dbReference>
<keyword evidence="8 14" id="KW-0472">Membrane</keyword>
<evidence type="ECO:0000259" key="16">
    <source>
        <dbReference type="PROSITE" id="PS50162"/>
    </source>
</evidence>
<dbReference type="GO" id="GO:0004930">
    <property type="term" value="F:G protein-coupled receptor activity"/>
    <property type="evidence" value="ECO:0007669"/>
    <property type="project" value="InterPro"/>
</dbReference>
<dbReference type="PANTHER" id="PTHR22942:SF39">
    <property type="entry name" value="DNA REPAIR PROTEIN RAD51 HOMOLOG 1"/>
    <property type="match status" value="1"/>
</dbReference>
<dbReference type="GO" id="GO:0016020">
    <property type="term" value="C:membrane"/>
    <property type="evidence" value="ECO:0007669"/>
    <property type="project" value="UniProtKB-SubCell"/>
</dbReference>
<comment type="caution">
    <text evidence="20">The sequence shown here is derived from an EMBL/GenBank/DDBJ whole genome shotgun (WGS) entry which is preliminary data.</text>
</comment>
<comment type="subunit">
    <text evidence="12">Forms linear homooligomers, giving rise to a RAD51 nucleoprotein filament, which is essential for strand-pairing reactions during DNA recombination.</text>
</comment>
<dbReference type="Gene3D" id="2.60.220.50">
    <property type="match status" value="1"/>
</dbReference>
<evidence type="ECO:0000256" key="11">
    <source>
        <dbReference type="ARBA" id="ARBA00056736"/>
    </source>
</evidence>
<evidence type="ECO:0000256" key="4">
    <source>
        <dbReference type="ARBA" id="ARBA00022692"/>
    </source>
</evidence>
<dbReference type="InterPro" id="IPR027417">
    <property type="entry name" value="P-loop_NTPase"/>
</dbReference>
<dbReference type="InterPro" id="IPR017981">
    <property type="entry name" value="GPCR_2-like_7TM"/>
</dbReference>
<dbReference type="InterPro" id="IPR057244">
    <property type="entry name" value="GAIN_B"/>
</dbReference>
<feature type="transmembrane region" description="Helical" evidence="14">
    <location>
        <begin position="654"/>
        <end position="677"/>
    </location>
</feature>
<dbReference type="SMART" id="SM00303">
    <property type="entry name" value="GPS"/>
    <property type="match status" value="1"/>
</dbReference>
<evidence type="ECO:0000256" key="12">
    <source>
        <dbReference type="ARBA" id="ARBA00062901"/>
    </source>
</evidence>
<comment type="subcellular location">
    <subcellularLocation>
        <location evidence="2">Membrane</location>
        <topology evidence="2">Multi-pass membrane protein</topology>
    </subcellularLocation>
    <subcellularLocation>
        <location evidence="1">Nucleus</location>
    </subcellularLocation>
</comment>
<dbReference type="InterPro" id="IPR011941">
    <property type="entry name" value="DNA_recomb/repair_Rad51"/>
</dbReference>
<dbReference type="Pfam" id="PF14520">
    <property type="entry name" value="HHH_5"/>
    <property type="match status" value="1"/>
</dbReference>
<dbReference type="CDD" id="cd19513">
    <property type="entry name" value="Rad51"/>
    <property type="match status" value="1"/>
</dbReference>
<evidence type="ECO:0000256" key="6">
    <source>
        <dbReference type="ARBA" id="ARBA00022840"/>
    </source>
</evidence>
<dbReference type="Pfam" id="PF01825">
    <property type="entry name" value="GPS"/>
    <property type="match status" value="1"/>
</dbReference>
<dbReference type="InterPro" id="IPR020587">
    <property type="entry name" value="RecA_monomer-monomer_interface"/>
</dbReference>
<keyword evidence="9" id="KW-1015">Disulfide bond</keyword>
<evidence type="ECO:0000256" key="1">
    <source>
        <dbReference type="ARBA" id="ARBA00004123"/>
    </source>
</evidence>
<feature type="transmembrane region" description="Helical" evidence="14">
    <location>
        <begin position="609"/>
        <end position="633"/>
    </location>
</feature>
<dbReference type="PROSITE" id="PS50162">
    <property type="entry name" value="RECA_2"/>
    <property type="match status" value="1"/>
</dbReference>
<dbReference type="Gene3D" id="1.20.1070.10">
    <property type="entry name" value="Rhodopsin 7-helix transmembrane proteins"/>
    <property type="match status" value="1"/>
</dbReference>
<dbReference type="InterPro" id="IPR003593">
    <property type="entry name" value="AAA+_ATPase"/>
</dbReference>
<dbReference type="SUPFAM" id="SSF47794">
    <property type="entry name" value="Rad51 N-terminal domain-like"/>
    <property type="match status" value="1"/>
</dbReference>
<dbReference type="Gene3D" id="3.40.50.300">
    <property type="entry name" value="P-loop containing nucleotide triphosphate hydrolases"/>
    <property type="match status" value="1"/>
</dbReference>
<dbReference type="InterPro" id="IPR020588">
    <property type="entry name" value="RecA_ATP-bd"/>
</dbReference>
<dbReference type="Proteomes" id="UP001187343">
    <property type="component" value="Unassembled WGS sequence"/>
</dbReference>
<proteinExistence type="inferred from homology"/>
<keyword evidence="4 14" id="KW-0812">Transmembrane</keyword>
<accession>A0AA88TIF2</accession>
<evidence type="ECO:0000256" key="14">
    <source>
        <dbReference type="SAM" id="Phobius"/>
    </source>
</evidence>
<dbReference type="GO" id="GO:1990426">
    <property type="term" value="P:mitotic recombination-dependent replication fork processing"/>
    <property type="evidence" value="ECO:0007669"/>
    <property type="project" value="InterPro"/>
</dbReference>
<dbReference type="PROSITE" id="PS50163">
    <property type="entry name" value="RECA_3"/>
    <property type="match status" value="1"/>
</dbReference>
<dbReference type="Gene3D" id="1.10.150.20">
    <property type="entry name" value="5' to 3' exonuclease, C-terminal subdomain"/>
    <property type="match status" value="1"/>
</dbReference>
<dbReference type="GO" id="GO:0003690">
    <property type="term" value="F:double-stranded DNA binding"/>
    <property type="evidence" value="ECO:0007669"/>
    <property type="project" value="InterPro"/>
</dbReference>
<keyword evidence="7 14" id="KW-1133">Transmembrane helix</keyword>
<dbReference type="GO" id="GO:0140664">
    <property type="term" value="F:ATP-dependent DNA damage sensor activity"/>
    <property type="evidence" value="ECO:0007669"/>
    <property type="project" value="InterPro"/>
</dbReference>
<evidence type="ECO:0000256" key="13">
    <source>
        <dbReference type="RuleBase" id="RU003422"/>
    </source>
</evidence>
<feature type="transmembrane region" description="Helical" evidence="14">
    <location>
        <begin position="683"/>
        <end position="702"/>
    </location>
</feature>
<dbReference type="EMBL" id="JAUYZG010000017">
    <property type="protein sequence ID" value="KAK2883884.1"/>
    <property type="molecule type" value="Genomic_DNA"/>
</dbReference>
<feature type="transmembrane region" description="Helical" evidence="14">
    <location>
        <begin position="523"/>
        <end position="544"/>
    </location>
</feature>
<evidence type="ECO:0000313" key="21">
    <source>
        <dbReference type="Proteomes" id="UP001187343"/>
    </source>
</evidence>
<feature type="domain" description="GAIN-B" evidence="18">
    <location>
        <begin position="297"/>
        <end position="443"/>
    </location>
</feature>
<dbReference type="Pfam" id="PF08423">
    <property type="entry name" value="Rad51"/>
    <property type="match status" value="1"/>
</dbReference>
<dbReference type="GO" id="GO:0006312">
    <property type="term" value="P:mitotic recombination"/>
    <property type="evidence" value="ECO:0007669"/>
    <property type="project" value="TreeGrafter"/>
</dbReference>
<dbReference type="GO" id="GO:0003697">
    <property type="term" value="F:single-stranded DNA binding"/>
    <property type="evidence" value="ECO:0007669"/>
    <property type="project" value="InterPro"/>
</dbReference>
<dbReference type="GO" id="GO:0005524">
    <property type="term" value="F:ATP binding"/>
    <property type="evidence" value="ECO:0007669"/>
    <property type="project" value="UniProtKB-KW"/>
</dbReference>
<keyword evidence="10" id="KW-0539">Nucleus</keyword>
<organism evidence="20 21">
    <name type="scientific">Cirrhinus molitorella</name>
    <name type="common">mud carp</name>
    <dbReference type="NCBI Taxonomy" id="172907"/>
    <lineage>
        <taxon>Eukaryota</taxon>
        <taxon>Metazoa</taxon>
        <taxon>Chordata</taxon>
        <taxon>Craniata</taxon>
        <taxon>Vertebrata</taxon>
        <taxon>Euteleostomi</taxon>
        <taxon>Actinopterygii</taxon>
        <taxon>Neopterygii</taxon>
        <taxon>Teleostei</taxon>
        <taxon>Ostariophysi</taxon>
        <taxon>Cypriniformes</taxon>
        <taxon>Cyprinidae</taxon>
        <taxon>Labeoninae</taxon>
        <taxon>Labeonini</taxon>
        <taxon>Cirrhinus</taxon>
    </lineage>
</organism>
<keyword evidence="6 13" id="KW-0067">ATP-binding</keyword>
<evidence type="ECO:0000313" key="20">
    <source>
        <dbReference type="EMBL" id="KAK2883884.1"/>
    </source>
</evidence>
<evidence type="ECO:0000256" key="2">
    <source>
        <dbReference type="ARBA" id="ARBA00004141"/>
    </source>
</evidence>
<feature type="domain" description="G-protein coupled receptors family 2 profile 2" evidence="19">
    <location>
        <begin position="451"/>
        <end position="705"/>
    </location>
</feature>
<dbReference type="SMART" id="SM00382">
    <property type="entry name" value="AAA"/>
    <property type="match status" value="1"/>
</dbReference>
<feature type="domain" description="RecA family profile 2" evidence="17">
    <location>
        <begin position="1011"/>
        <end position="1074"/>
    </location>
</feature>
<feature type="transmembrane region" description="Helical" evidence="14">
    <location>
        <begin position="453"/>
        <end position="475"/>
    </location>
</feature>
<feature type="chain" id="PRO_5041692918" description="DNA repair protein RAD51 homolog" evidence="15">
    <location>
        <begin position="21"/>
        <end position="1074"/>
    </location>
</feature>
<dbReference type="NCBIfam" id="NF003301">
    <property type="entry name" value="PRK04301.1"/>
    <property type="match status" value="1"/>
</dbReference>
<evidence type="ECO:0000256" key="8">
    <source>
        <dbReference type="ARBA" id="ARBA00023136"/>
    </source>
</evidence>
<dbReference type="InterPro" id="IPR013632">
    <property type="entry name" value="Rad51_C"/>
</dbReference>
<reference evidence="20" key="1">
    <citation type="submission" date="2023-08" db="EMBL/GenBank/DDBJ databases">
        <title>Chromosome-level Genome Assembly of mud carp (Cirrhinus molitorella).</title>
        <authorList>
            <person name="Liu H."/>
        </authorList>
    </citation>
    <scope>NUCLEOTIDE SEQUENCE</scope>
    <source>
        <strain evidence="20">Prfri</strain>
        <tissue evidence="20">Muscle</tissue>
    </source>
</reference>
<dbReference type="FunFam" id="3.40.50.300:FF:000092">
    <property type="entry name" value="DNA repair protein Rad51 homolog"/>
    <property type="match status" value="1"/>
</dbReference>
<protein>
    <recommendedName>
        <fullName evidence="22">DNA repair protein RAD51 homolog</fullName>
    </recommendedName>
</protein>
<dbReference type="SUPFAM" id="SSF52540">
    <property type="entry name" value="P-loop containing nucleoside triphosphate hydrolases"/>
    <property type="match status" value="1"/>
</dbReference>